<sequence length="312" mass="32896">MGMETNDTLTDGVPDVDERDRRNFLKILGVTGSVGAATELSLADLREAVGAESADELAAVGERIRADLAGGLDAGRLSEAVGGIEAGIAELPALRAAGFPDDPDASAYREVAAPAWDAYDHLAAVGFFESAERHLPEFSPDHVRATAAELIRAEPLTAALAEAGFEERERTALVADVVNQNARLAQWVSTAKLPADPEGYDPADVAPLHQRALGGALLWIDELDHHLWQREAILTDEMLDRGIWDVKAMLGGVHLFASAASDLAGPEELADSQLAAALAGGSAIAIRAQEDVADDLFRVTDAERAPRGGVGR</sequence>
<reference evidence="1 2" key="1">
    <citation type="journal article" date="2019" name="Int. J. Syst. Evol. Microbiol.">
        <title>The Global Catalogue of Microorganisms (GCM) 10K type strain sequencing project: providing services to taxonomists for standard genome sequencing and annotation.</title>
        <authorList>
            <consortium name="The Broad Institute Genomics Platform"/>
            <consortium name="The Broad Institute Genome Sequencing Center for Infectious Disease"/>
            <person name="Wu L."/>
            <person name="Ma J."/>
        </authorList>
    </citation>
    <scope>NUCLEOTIDE SEQUENCE [LARGE SCALE GENOMIC DNA]</scope>
    <source>
        <strain evidence="1 2">DT72</strain>
    </source>
</reference>
<evidence type="ECO:0000313" key="2">
    <source>
        <dbReference type="Proteomes" id="UP001596407"/>
    </source>
</evidence>
<accession>A0ABD5WS32</accession>
<protein>
    <submittedName>
        <fullName evidence="1">Uncharacterized protein</fullName>
    </submittedName>
</protein>
<evidence type="ECO:0000313" key="1">
    <source>
        <dbReference type="EMBL" id="MFC7081486.1"/>
    </source>
</evidence>
<dbReference type="AlphaFoldDB" id="A0ABD5WS32"/>
<organism evidence="1 2">
    <name type="scientific">Halorussus caseinilyticus</name>
    <dbReference type="NCBI Taxonomy" id="3034025"/>
    <lineage>
        <taxon>Archaea</taxon>
        <taxon>Methanobacteriati</taxon>
        <taxon>Methanobacteriota</taxon>
        <taxon>Stenosarchaea group</taxon>
        <taxon>Halobacteria</taxon>
        <taxon>Halobacteriales</taxon>
        <taxon>Haladaptataceae</taxon>
        <taxon>Halorussus</taxon>
    </lineage>
</organism>
<comment type="caution">
    <text evidence="1">The sequence shown here is derived from an EMBL/GenBank/DDBJ whole genome shotgun (WGS) entry which is preliminary data.</text>
</comment>
<dbReference type="EMBL" id="JBHSZH010000005">
    <property type="protein sequence ID" value="MFC7081486.1"/>
    <property type="molecule type" value="Genomic_DNA"/>
</dbReference>
<proteinExistence type="predicted"/>
<dbReference type="Proteomes" id="UP001596407">
    <property type="component" value="Unassembled WGS sequence"/>
</dbReference>
<dbReference type="RefSeq" id="WP_382210066.1">
    <property type="nucleotide sequence ID" value="NZ_JBHSZH010000005.1"/>
</dbReference>
<name>A0ABD5WS32_9EURY</name>
<gene>
    <name evidence="1" type="ORF">ACFQJ6_16555</name>
</gene>
<keyword evidence="2" id="KW-1185">Reference proteome</keyword>